<sequence length="60" mass="6604">MKNGYALFSGTLFALVALLQAVRAIQGWSVQIGQVHIPVWFSWIAVAVAGGMSVWAWRSR</sequence>
<reference evidence="3 5" key="2">
    <citation type="submission" date="2020-08" db="EMBL/GenBank/DDBJ databases">
        <title>Genomic Encyclopedia of Type Strains, Phase IV (KMG-IV): sequencing the most valuable type-strain genomes for metagenomic binning, comparative biology and taxonomic classification.</title>
        <authorList>
            <person name="Goeker M."/>
        </authorList>
    </citation>
    <scope>NUCLEOTIDE SEQUENCE [LARGE SCALE GENOMIC DNA]</scope>
    <source>
        <strain evidence="3 5">DSM 107085</strain>
    </source>
</reference>
<evidence type="ECO:0000313" key="3">
    <source>
        <dbReference type="EMBL" id="MBB6184374.1"/>
    </source>
</evidence>
<keyword evidence="4" id="KW-1185">Reference proteome</keyword>
<accession>A0A099CYT8</accession>
<proteinExistence type="predicted"/>
<keyword evidence="1" id="KW-0812">Transmembrane</keyword>
<reference evidence="2 4" key="1">
    <citation type="submission" date="2014-09" db="EMBL/GenBank/DDBJ databases">
        <title>Xanthomonadaceae 3.5X direct submission.</title>
        <authorList>
            <person name="Fang T."/>
            <person name="Wang H."/>
        </authorList>
    </citation>
    <scope>NUCLEOTIDE SEQUENCE [LARGE SCALE GENOMIC DNA]</scope>
    <source>
        <strain evidence="2 4">3.5X</strain>
    </source>
</reference>
<dbReference type="AlphaFoldDB" id="A0A099CYT8"/>
<dbReference type="OrthoDB" id="8251503at2"/>
<dbReference type="HOGENOM" id="CLU_202362_0_0_6"/>
<name>A0A099CYT8_9GAMM</name>
<evidence type="ECO:0000313" key="5">
    <source>
        <dbReference type="Proteomes" id="UP000560000"/>
    </source>
</evidence>
<protein>
    <submittedName>
        <fullName evidence="3">Putative membrane protein</fullName>
    </submittedName>
</protein>
<dbReference type="EMBL" id="JROI01000007">
    <property type="protein sequence ID" value="KGI78836.1"/>
    <property type="molecule type" value="Genomic_DNA"/>
</dbReference>
<feature type="transmembrane region" description="Helical" evidence="1">
    <location>
        <begin position="40"/>
        <end position="57"/>
    </location>
</feature>
<evidence type="ECO:0000313" key="4">
    <source>
        <dbReference type="Proteomes" id="UP000029708"/>
    </source>
</evidence>
<dbReference type="EMBL" id="JACHET010000001">
    <property type="protein sequence ID" value="MBB6184374.1"/>
    <property type="molecule type" value="Genomic_DNA"/>
</dbReference>
<evidence type="ECO:0000256" key="1">
    <source>
        <dbReference type="SAM" id="Phobius"/>
    </source>
</evidence>
<dbReference type="Proteomes" id="UP000029708">
    <property type="component" value="Unassembled WGS sequence"/>
</dbReference>
<keyword evidence="1" id="KW-1133">Transmembrane helix</keyword>
<comment type="caution">
    <text evidence="2">The sequence shown here is derived from an EMBL/GenBank/DDBJ whole genome shotgun (WGS) entry which is preliminary data.</text>
</comment>
<dbReference type="Proteomes" id="UP000560000">
    <property type="component" value="Unassembled WGS sequence"/>
</dbReference>
<dbReference type="STRING" id="1543381.LF63_0102555"/>
<organism evidence="2 4">
    <name type="scientific">Oleiagrimonas soli</name>
    <dbReference type="NCBI Taxonomy" id="1543381"/>
    <lineage>
        <taxon>Bacteria</taxon>
        <taxon>Pseudomonadati</taxon>
        <taxon>Pseudomonadota</taxon>
        <taxon>Gammaproteobacteria</taxon>
        <taxon>Lysobacterales</taxon>
        <taxon>Rhodanobacteraceae</taxon>
        <taxon>Oleiagrimonas</taxon>
    </lineage>
</organism>
<evidence type="ECO:0000313" key="2">
    <source>
        <dbReference type="EMBL" id="KGI78836.1"/>
    </source>
</evidence>
<keyword evidence="1" id="KW-0472">Membrane</keyword>
<dbReference type="RefSeq" id="WP_043099426.1">
    <property type="nucleotide sequence ID" value="NZ_JACHET010000001.1"/>
</dbReference>
<gene>
    <name evidence="3" type="ORF">HNQ86_001719</name>
    <name evidence="2" type="ORF">LF63_0102555</name>
</gene>